<dbReference type="Gene3D" id="3.30.420.10">
    <property type="entry name" value="Ribonuclease H-like superfamily/Ribonuclease H"/>
    <property type="match status" value="1"/>
</dbReference>
<reference evidence="2 3" key="1">
    <citation type="submission" date="2015-08" db="EMBL/GenBank/DDBJ databases">
        <title>Next Generation Sequencing and Analysis of the Genome of Puccinia sorghi L Schw, the Causal Agent of Maize Common Rust.</title>
        <authorList>
            <person name="Rochi L."/>
            <person name="Burguener G."/>
            <person name="Darino M."/>
            <person name="Turjanski A."/>
            <person name="Kreff E."/>
            <person name="Dieguez M.J."/>
            <person name="Sacco F."/>
        </authorList>
    </citation>
    <scope>NUCLEOTIDE SEQUENCE [LARGE SCALE GENOMIC DNA]</scope>
    <source>
        <strain evidence="2 3">RO10H11247</strain>
    </source>
</reference>
<feature type="transmembrane region" description="Helical" evidence="1">
    <location>
        <begin position="402"/>
        <end position="425"/>
    </location>
</feature>
<gene>
    <name evidence="2" type="ORF">VP01_671g1</name>
</gene>
<organism evidence="2 3">
    <name type="scientific">Puccinia sorghi</name>
    <dbReference type="NCBI Taxonomy" id="27349"/>
    <lineage>
        <taxon>Eukaryota</taxon>
        <taxon>Fungi</taxon>
        <taxon>Dikarya</taxon>
        <taxon>Basidiomycota</taxon>
        <taxon>Pucciniomycotina</taxon>
        <taxon>Pucciniomycetes</taxon>
        <taxon>Pucciniales</taxon>
        <taxon>Pucciniaceae</taxon>
        <taxon>Puccinia</taxon>
    </lineage>
</organism>
<name>A0A0L6UEV6_9BASI</name>
<sequence>MIFSNKQLTPSFFSFGGLKISLHKLTQWLGVILDQKLIFSKQVQRVKSLGNISVLQLSRIVKSILVWYTMRNAKGVKEVLDGIYYQAGRLITGLFKQKPLVFVKKGRRLRSLTSTHLKNTHLYTLKVLNSNALHSMILPNNPFSFVEETLETILPSPIPPWGTPVLEVKNLGKDRTDVIDLISTQINIEQQLNSLVIFTIGIDCFPSYTVNWRRPLALTKSSDCTLGTSVLFYWTPGHRGLESNEKADTLAKEAAQSSLESETRAWVSLPASLSSLKQQCKRKIQEEDELNWMSKEEKSRFSFRKDKTAFFKVLDGFERGSASTIHQLRANHALLRNFLFQIETVPDQRCPSSGVWETAPHFLMFCSRYWLLRRTLKRKSVTSFWPHSNFTPSGTPLNFLDLLRFSVFILIFLISLISLYSFLFIQPHKLYIQAKD</sequence>
<dbReference type="GO" id="GO:0003676">
    <property type="term" value="F:nucleic acid binding"/>
    <property type="evidence" value="ECO:0007669"/>
    <property type="project" value="InterPro"/>
</dbReference>
<keyword evidence="1" id="KW-1133">Transmembrane helix</keyword>
<protein>
    <recommendedName>
        <fullName evidence="4">RNase H type-1 domain-containing protein</fullName>
    </recommendedName>
</protein>
<accession>A0A0L6UEV6</accession>
<dbReference type="EMBL" id="LAVV01012073">
    <property type="protein sequence ID" value="KNZ47046.1"/>
    <property type="molecule type" value="Genomic_DNA"/>
</dbReference>
<evidence type="ECO:0008006" key="4">
    <source>
        <dbReference type="Google" id="ProtNLM"/>
    </source>
</evidence>
<evidence type="ECO:0000313" key="2">
    <source>
        <dbReference type="EMBL" id="KNZ47046.1"/>
    </source>
</evidence>
<keyword evidence="1" id="KW-0472">Membrane</keyword>
<dbReference type="VEuPathDB" id="FungiDB:VP01_671g1"/>
<keyword evidence="3" id="KW-1185">Reference proteome</keyword>
<dbReference type="InterPro" id="IPR012337">
    <property type="entry name" value="RNaseH-like_sf"/>
</dbReference>
<dbReference type="Proteomes" id="UP000037035">
    <property type="component" value="Unassembled WGS sequence"/>
</dbReference>
<evidence type="ECO:0000313" key="3">
    <source>
        <dbReference type="Proteomes" id="UP000037035"/>
    </source>
</evidence>
<dbReference type="SUPFAM" id="SSF53098">
    <property type="entry name" value="Ribonuclease H-like"/>
    <property type="match status" value="1"/>
</dbReference>
<comment type="caution">
    <text evidence="2">The sequence shown here is derived from an EMBL/GenBank/DDBJ whole genome shotgun (WGS) entry which is preliminary data.</text>
</comment>
<dbReference type="OrthoDB" id="2507389at2759"/>
<proteinExistence type="predicted"/>
<dbReference type="InterPro" id="IPR036397">
    <property type="entry name" value="RNaseH_sf"/>
</dbReference>
<evidence type="ECO:0000256" key="1">
    <source>
        <dbReference type="SAM" id="Phobius"/>
    </source>
</evidence>
<dbReference type="AlphaFoldDB" id="A0A0L6UEV6"/>
<keyword evidence="1" id="KW-0812">Transmembrane</keyword>